<dbReference type="Proteomes" id="UP001623348">
    <property type="component" value="Unassembled WGS sequence"/>
</dbReference>
<evidence type="ECO:0000256" key="2">
    <source>
        <dbReference type="SAM" id="MobiDB-lite"/>
    </source>
</evidence>
<reference evidence="3 4" key="1">
    <citation type="submission" date="2024-06" db="EMBL/GenBank/DDBJ databases">
        <title>The draft genome of Grus japonensis, version 3.</title>
        <authorList>
            <person name="Nabeshima K."/>
            <person name="Suzuki S."/>
            <person name="Onuma M."/>
        </authorList>
    </citation>
    <scope>NUCLEOTIDE SEQUENCE [LARGE SCALE GENOMIC DNA]</scope>
    <source>
        <strain evidence="3 4">451A</strain>
    </source>
</reference>
<dbReference type="EMBL" id="BAAFJT010000001">
    <property type="protein sequence ID" value="GAB0176931.1"/>
    <property type="molecule type" value="Genomic_DNA"/>
</dbReference>
<sequence length="195" mass="21565">MPAGSKTDSLLAKAKPISDGGSASGVTELRRGKSCYATATAAGERSFLLSVSKSLQKVEDEDMLLTTLNLGKTLRNGDRTANRGAIPLLKHYETEDSSVLDEEDDRNMKFLDMGSRHDFLDHVMPINFGRKQLPYLALKGAMAFPADTEIRNIESIQEREAADEENSAKFPIGRRDFDSVCWEESIDLVGKSENY</sequence>
<accession>A0ABC9VVS8</accession>
<evidence type="ECO:0000313" key="4">
    <source>
        <dbReference type="Proteomes" id="UP001623348"/>
    </source>
</evidence>
<evidence type="ECO:0000256" key="1">
    <source>
        <dbReference type="ARBA" id="ARBA00022729"/>
    </source>
</evidence>
<dbReference type="InterPro" id="IPR005456">
    <property type="entry name" value="Prepro-melanin_conc_hormone"/>
</dbReference>
<feature type="region of interest" description="Disordered" evidence="2">
    <location>
        <begin position="1"/>
        <end position="25"/>
    </location>
</feature>
<dbReference type="PANTHER" id="PTHR12091:SF0">
    <property type="entry name" value="PRO-MCH"/>
    <property type="match status" value="1"/>
</dbReference>
<comment type="caution">
    <text evidence="3">The sequence shown here is derived from an EMBL/GenBank/DDBJ whole genome shotgun (WGS) entry which is preliminary data.</text>
</comment>
<dbReference type="PANTHER" id="PTHR12091">
    <property type="entry name" value="MELANIN-CONCENTRATING HORMONE"/>
    <property type="match status" value="1"/>
</dbReference>
<keyword evidence="1" id="KW-0732">Signal</keyword>
<evidence type="ECO:0000313" key="3">
    <source>
        <dbReference type="EMBL" id="GAB0176931.1"/>
    </source>
</evidence>
<protein>
    <submittedName>
        <fullName evidence="3">Pro-MCH</fullName>
    </submittedName>
</protein>
<name>A0ABC9VVS8_GRUJA</name>
<keyword evidence="4" id="KW-1185">Reference proteome</keyword>
<gene>
    <name evidence="3" type="ORF">GRJ2_000158300</name>
</gene>
<organism evidence="3 4">
    <name type="scientific">Grus japonensis</name>
    <name type="common">Japanese crane</name>
    <name type="synonym">Red-crowned crane</name>
    <dbReference type="NCBI Taxonomy" id="30415"/>
    <lineage>
        <taxon>Eukaryota</taxon>
        <taxon>Metazoa</taxon>
        <taxon>Chordata</taxon>
        <taxon>Craniata</taxon>
        <taxon>Vertebrata</taxon>
        <taxon>Euteleostomi</taxon>
        <taxon>Archelosauria</taxon>
        <taxon>Archosauria</taxon>
        <taxon>Dinosauria</taxon>
        <taxon>Saurischia</taxon>
        <taxon>Theropoda</taxon>
        <taxon>Coelurosauria</taxon>
        <taxon>Aves</taxon>
        <taxon>Neognathae</taxon>
        <taxon>Neoaves</taxon>
        <taxon>Gruiformes</taxon>
        <taxon>Gruidae</taxon>
        <taxon>Grus</taxon>
    </lineage>
</organism>
<dbReference type="Pfam" id="PF05824">
    <property type="entry name" value="Pro-MCH"/>
    <property type="match status" value="1"/>
</dbReference>
<proteinExistence type="predicted"/>
<dbReference type="AlphaFoldDB" id="A0ABC9VVS8"/>